<feature type="domain" description="UmuC" evidence="3">
    <location>
        <begin position="8"/>
        <end position="186"/>
    </location>
</feature>
<reference evidence="4 5" key="1">
    <citation type="journal article" date="2016" name="Nat. Commun.">
        <title>Thousands of microbial genomes shed light on interconnected biogeochemical processes in an aquifer system.</title>
        <authorList>
            <person name="Anantharaman K."/>
            <person name="Brown C.T."/>
            <person name="Hug L.A."/>
            <person name="Sharon I."/>
            <person name="Castelle C.J."/>
            <person name="Probst A.J."/>
            <person name="Thomas B.C."/>
            <person name="Singh A."/>
            <person name="Wilkins M.J."/>
            <person name="Karaoz U."/>
            <person name="Brodie E.L."/>
            <person name="Williams K.H."/>
            <person name="Hubbard S.S."/>
            <person name="Banfield J.F."/>
        </authorList>
    </citation>
    <scope>NUCLEOTIDE SEQUENCE [LARGE SCALE GENOMIC DNA]</scope>
</reference>
<dbReference type="InterPro" id="IPR017961">
    <property type="entry name" value="DNA_pol_Y-fam_little_finger"/>
</dbReference>
<dbReference type="CDD" id="cd03586">
    <property type="entry name" value="PolY_Pol_IV_kappa"/>
    <property type="match status" value="1"/>
</dbReference>
<dbReference type="GO" id="GO:0005829">
    <property type="term" value="C:cytosol"/>
    <property type="evidence" value="ECO:0007669"/>
    <property type="project" value="TreeGrafter"/>
</dbReference>
<proteinExistence type="inferred from homology"/>
<dbReference type="STRING" id="1817821.A2717_04095"/>
<dbReference type="Gene3D" id="1.10.150.20">
    <property type="entry name" value="5' to 3' exonuclease, C-terminal subdomain"/>
    <property type="match status" value="1"/>
</dbReference>
<dbReference type="EMBL" id="MFEH01000005">
    <property type="protein sequence ID" value="OGE73774.1"/>
    <property type="molecule type" value="Genomic_DNA"/>
</dbReference>
<dbReference type="InterPro" id="IPR043128">
    <property type="entry name" value="Rev_trsase/Diguanyl_cyclase"/>
</dbReference>
<dbReference type="PROSITE" id="PS50173">
    <property type="entry name" value="UMUC"/>
    <property type="match status" value="1"/>
</dbReference>
<evidence type="ECO:0000256" key="2">
    <source>
        <dbReference type="SAM" id="MobiDB-lite"/>
    </source>
</evidence>
<evidence type="ECO:0000259" key="3">
    <source>
        <dbReference type="PROSITE" id="PS50173"/>
    </source>
</evidence>
<dbReference type="Proteomes" id="UP000177610">
    <property type="component" value="Unassembled WGS sequence"/>
</dbReference>
<dbReference type="InterPro" id="IPR036775">
    <property type="entry name" value="DNA_pol_Y-fam_lit_finger_sf"/>
</dbReference>
<dbReference type="SUPFAM" id="SSF56672">
    <property type="entry name" value="DNA/RNA polymerases"/>
    <property type="match status" value="1"/>
</dbReference>
<comment type="similarity">
    <text evidence="1">Belongs to the DNA polymerase type-Y family.</text>
</comment>
<dbReference type="GO" id="GO:0006281">
    <property type="term" value="P:DNA repair"/>
    <property type="evidence" value="ECO:0007669"/>
    <property type="project" value="InterPro"/>
</dbReference>
<name>A0A1F5N833_9BACT</name>
<dbReference type="InterPro" id="IPR043502">
    <property type="entry name" value="DNA/RNA_pol_sf"/>
</dbReference>
<dbReference type="GO" id="GO:0042276">
    <property type="term" value="P:error-prone translesion synthesis"/>
    <property type="evidence" value="ECO:0007669"/>
    <property type="project" value="TreeGrafter"/>
</dbReference>
<dbReference type="InterPro" id="IPR022880">
    <property type="entry name" value="DNApol_IV"/>
</dbReference>
<evidence type="ECO:0000313" key="4">
    <source>
        <dbReference type="EMBL" id="OGE73774.1"/>
    </source>
</evidence>
<organism evidence="4 5">
    <name type="scientific">Candidatus Doudnabacteria bacterium RIFCSPHIGHO2_01_FULL_41_86</name>
    <dbReference type="NCBI Taxonomy" id="1817821"/>
    <lineage>
        <taxon>Bacteria</taxon>
        <taxon>Candidatus Doudnaibacteriota</taxon>
    </lineage>
</organism>
<sequence length="454" mass="50972">MPTRLPRTMLIDMNSFFASVEQQANPLWRGRPLGVGNSLHETSCLIGTSKEAKKLGIGTGTSIYKAKRIYPNIIVTRSDPDKYREVNDQMNRIFRDYSPSVEPYSIDESFLEIPDDKGLLIAAEIKRRIKSEIGEWLTCSIGIGENKFLAKLAGAMQKPDGLTVIWRDQLPEIYKHKQLSDLWGIARGWQKRLAKLNITSPLQLLDYPVQNLISLFGKPGFDIWQRVNGLEIDSIESSPLTGEDVTLVTDEGGFLGYPSPGASRHPLPQGERDNLKETSQKSFGNSWVLNFRTTDKEKLKSVILRLAEKASRRMRREGLMASGIYLSVSLTDACPQRLSTGHVCNQACDGGRGSYFHKSRKIKGFIETGFELYEQSLKVWDAWKFPSEVMHIAVGFTYLSPKVKQLSLFVDRNATLTPVLDSINNKYGEFAIRSGLLTKTSDFAPDAIAFTHVT</sequence>
<accession>A0A1F5N833</accession>
<dbReference type="AlphaFoldDB" id="A0A1F5N833"/>
<dbReference type="InterPro" id="IPR001126">
    <property type="entry name" value="UmuC"/>
</dbReference>
<dbReference type="Pfam" id="PF11799">
    <property type="entry name" value="IMS_C"/>
    <property type="match status" value="1"/>
</dbReference>
<dbReference type="GO" id="GO:0003887">
    <property type="term" value="F:DNA-directed DNA polymerase activity"/>
    <property type="evidence" value="ECO:0007669"/>
    <property type="project" value="InterPro"/>
</dbReference>
<dbReference type="Gene3D" id="3.30.70.270">
    <property type="match status" value="1"/>
</dbReference>
<evidence type="ECO:0000313" key="5">
    <source>
        <dbReference type="Proteomes" id="UP000177610"/>
    </source>
</evidence>
<gene>
    <name evidence="4" type="ORF">A2717_04095</name>
</gene>
<dbReference type="InterPro" id="IPR050116">
    <property type="entry name" value="DNA_polymerase-Y"/>
</dbReference>
<feature type="region of interest" description="Disordered" evidence="2">
    <location>
        <begin position="258"/>
        <end position="278"/>
    </location>
</feature>
<dbReference type="PANTHER" id="PTHR11076">
    <property type="entry name" value="DNA REPAIR POLYMERASE UMUC / TRANSFERASE FAMILY MEMBER"/>
    <property type="match status" value="1"/>
</dbReference>
<dbReference type="GO" id="GO:0003684">
    <property type="term" value="F:damaged DNA binding"/>
    <property type="evidence" value="ECO:0007669"/>
    <property type="project" value="InterPro"/>
</dbReference>
<dbReference type="Pfam" id="PF00817">
    <property type="entry name" value="IMS"/>
    <property type="match status" value="1"/>
</dbReference>
<dbReference type="GO" id="GO:0009432">
    <property type="term" value="P:SOS response"/>
    <property type="evidence" value="ECO:0007669"/>
    <property type="project" value="TreeGrafter"/>
</dbReference>
<dbReference type="Gene3D" id="3.30.1490.100">
    <property type="entry name" value="DNA polymerase, Y-family, little finger domain"/>
    <property type="match status" value="1"/>
</dbReference>
<evidence type="ECO:0000256" key="1">
    <source>
        <dbReference type="ARBA" id="ARBA00010945"/>
    </source>
</evidence>
<protein>
    <recommendedName>
        <fullName evidence="3">UmuC domain-containing protein</fullName>
    </recommendedName>
</protein>
<comment type="caution">
    <text evidence="4">The sequence shown here is derived from an EMBL/GenBank/DDBJ whole genome shotgun (WGS) entry which is preliminary data.</text>
</comment>
<dbReference type="PANTHER" id="PTHR11076:SF33">
    <property type="entry name" value="DNA POLYMERASE KAPPA"/>
    <property type="match status" value="1"/>
</dbReference>
<dbReference type="Gene3D" id="3.40.1170.60">
    <property type="match status" value="1"/>
</dbReference>
<dbReference type="SUPFAM" id="SSF100879">
    <property type="entry name" value="Lesion bypass DNA polymerase (Y-family), little finger domain"/>
    <property type="match status" value="1"/>
</dbReference>